<name>A0A1E5IJN1_ENDTX</name>
<accession>A0A1E5IJN1</accession>
<reference evidence="1 2" key="1">
    <citation type="submission" date="2015-11" db="EMBL/GenBank/DDBJ databases">
        <title>Evidence for parallel genomic evolution in an endosymbiosis of termite gut flagellates.</title>
        <authorList>
            <person name="Zheng H."/>
        </authorList>
    </citation>
    <scope>NUCLEOTIDE SEQUENCE [LARGE SCALE GENOMIC DNA]</scope>
    <source>
        <strain evidence="1 2">CET450</strain>
    </source>
</reference>
<organism evidence="1 2">
    <name type="scientific">Endomicrobium trichonymphae</name>
    <dbReference type="NCBI Taxonomy" id="1408204"/>
    <lineage>
        <taxon>Bacteria</taxon>
        <taxon>Pseudomonadati</taxon>
        <taxon>Elusimicrobiota</taxon>
        <taxon>Endomicrobiia</taxon>
        <taxon>Endomicrobiales</taxon>
        <taxon>Endomicrobiaceae</taxon>
        <taxon>Candidatus Endomicrobiellum</taxon>
    </lineage>
</organism>
<evidence type="ECO:0000313" key="2">
    <source>
        <dbReference type="Proteomes" id="UP000095237"/>
    </source>
</evidence>
<dbReference type="EMBL" id="LNVX01000364">
    <property type="protein sequence ID" value="OEG70343.1"/>
    <property type="molecule type" value="Genomic_DNA"/>
</dbReference>
<evidence type="ECO:0000313" key="1">
    <source>
        <dbReference type="EMBL" id="OEG70343.1"/>
    </source>
</evidence>
<sequence>MQRGSEEIVKHIISFVENGKHKDSVGIEVYVYLEKCFKWPVVKIVNRTLEHCTSKAVEETIQEELMKNDEKGYLL</sequence>
<dbReference type="Proteomes" id="UP000095237">
    <property type="component" value="Unassembled WGS sequence"/>
</dbReference>
<comment type="caution">
    <text evidence="1">The sequence shown here is derived from an EMBL/GenBank/DDBJ whole genome shotgun (WGS) entry which is preliminary data.</text>
</comment>
<dbReference type="AlphaFoldDB" id="A0A1E5IJN1"/>
<gene>
    <name evidence="1" type="ORF">ATZ36_01180</name>
</gene>
<proteinExistence type="predicted"/>
<keyword evidence="2" id="KW-1185">Reference proteome</keyword>
<protein>
    <submittedName>
        <fullName evidence="1">Uncharacterized protein</fullName>
    </submittedName>
</protein>